<dbReference type="SMART" id="SM00382">
    <property type="entry name" value="AAA"/>
    <property type="match status" value="1"/>
</dbReference>
<reference evidence="5 6" key="1">
    <citation type="submission" date="2016-10" db="EMBL/GenBank/DDBJ databases">
        <authorList>
            <person name="de Groot N.N."/>
        </authorList>
    </citation>
    <scope>NUCLEOTIDE SEQUENCE [LARGE SCALE GENOMIC DNA]</scope>
    <source>
        <strain evidence="5 6">DSM 14858</strain>
    </source>
</reference>
<dbReference type="PROSITE" id="PS50045">
    <property type="entry name" value="SIGMA54_INTERACT_4"/>
    <property type="match status" value="1"/>
</dbReference>
<name>A0A1H7SRW5_9RHOB</name>
<dbReference type="AlphaFoldDB" id="A0A1H7SRW5"/>
<dbReference type="PANTHER" id="PTHR32071">
    <property type="entry name" value="TRANSCRIPTIONAL REGULATORY PROTEIN"/>
    <property type="match status" value="1"/>
</dbReference>
<sequence length="473" mass="52039">MSGETLLCWASVNHGTSVLTGALEALAERGHSIERVLLLVQEEREAPEDLPQHLQIETMALPVADPTDHAALYLTLRAKLLPQLSALEEPLHVNVSPGTPAMHAVWLVLAAGGAFPPGTRLWSSQRPDPGAPARISPVEFAPTTWLSALRADLAQTPEQAAYDPDALSADRRAALDRLARYALVPGVPLLILGERGVGKTRVVESLVAKLKGGRHVVTLSCGHLRGEGVEALLFGRVAATNDKVSAVGRGLLHEADGGILFLDEVQDLPRDTQRILLLALQGGVRRWRRLGETEHQEAQFDLVCASNLPIDELEKTLDPDFFDRIAHLQVELPPLRDCPADLQADWGRVWREIGFPGDPPWSPTLERALTEARLPRNIRDLQRLAAIIVSTRPDGPWNVSLQRQALEEWRAVGAPPPGDFGIGTRKQRLHWFQTRLALWAKERYGTWEAAASELACNESTLRVDAKSKFPFEN</sequence>
<dbReference type="OrthoDB" id="9154941at2"/>
<evidence type="ECO:0000256" key="1">
    <source>
        <dbReference type="ARBA" id="ARBA00022741"/>
    </source>
</evidence>
<dbReference type="InterPro" id="IPR027417">
    <property type="entry name" value="P-loop_NTPase"/>
</dbReference>
<dbReference type="Pfam" id="PF00158">
    <property type="entry name" value="Sigma54_activat"/>
    <property type="match status" value="1"/>
</dbReference>
<dbReference type="Gene3D" id="3.40.50.300">
    <property type="entry name" value="P-loop containing nucleotide triphosphate hydrolases"/>
    <property type="match status" value="1"/>
</dbReference>
<evidence type="ECO:0000256" key="2">
    <source>
        <dbReference type="ARBA" id="ARBA00022840"/>
    </source>
</evidence>
<keyword evidence="1" id="KW-0547">Nucleotide-binding</keyword>
<dbReference type="RefSeq" id="WP_092765087.1">
    <property type="nucleotide sequence ID" value="NZ_FNZQ01000009.1"/>
</dbReference>
<dbReference type="SUPFAM" id="SSF52540">
    <property type="entry name" value="P-loop containing nucleoside triphosphate hydrolases"/>
    <property type="match status" value="1"/>
</dbReference>
<accession>A0A1H7SRW5</accession>
<dbReference type="EMBL" id="FNZQ01000009">
    <property type="protein sequence ID" value="SEL75372.1"/>
    <property type="molecule type" value="Genomic_DNA"/>
</dbReference>
<dbReference type="CDD" id="cd00009">
    <property type="entry name" value="AAA"/>
    <property type="match status" value="1"/>
</dbReference>
<evidence type="ECO:0000259" key="4">
    <source>
        <dbReference type="PROSITE" id="PS50045"/>
    </source>
</evidence>
<dbReference type="InterPro" id="IPR003593">
    <property type="entry name" value="AAA+_ATPase"/>
</dbReference>
<evidence type="ECO:0000313" key="6">
    <source>
        <dbReference type="Proteomes" id="UP000199283"/>
    </source>
</evidence>
<keyword evidence="6" id="KW-1185">Reference proteome</keyword>
<proteinExistence type="predicted"/>
<dbReference type="PROSITE" id="PS00676">
    <property type="entry name" value="SIGMA54_INTERACT_2"/>
    <property type="match status" value="1"/>
</dbReference>
<dbReference type="GO" id="GO:0006355">
    <property type="term" value="P:regulation of DNA-templated transcription"/>
    <property type="evidence" value="ECO:0007669"/>
    <property type="project" value="InterPro"/>
</dbReference>
<keyword evidence="2" id="KW-0067">ATP-binding</keyword>
<evidence type="ECO:0000313" key="5">
    <source>
        <dbReference type="EMBL" id="SEL75372.1"/>
    </source>
</evidence>
<protein>
    <submittedName>
        <fullName evidence="5">Sigma-54 interaction domain-containing protein</fullName>
    </submittedName>
</protein>
<dbReference type="Proteomes" id="UP000199283">
    <property type="component" value="Unassembled WGS sequence"/>
</dbReference>
<feature type="domain" description="Sigma-54 factor interaction" evidence="4">
    <location>
        <begin position="175"/>
        <end position="390"/>
    </location>
</feature>
<dbReference type="InterPro" id="IPR002078">
    <property type="entry name" value="Sigma_54_int"/>
</dbReference>
<dbReference type="InterPro" id="IPR025943">
    <property type="entry name" value="Sigma_54_int_dom_ATP-bd_2"/>
</dbReference>
<dbReference type="STRING" id="188906.SAMN04488526_3428"/>
<gene>
    <name evidence="5" type="ORF">SAMN04488526_3428</name>
</gene>
<organism evidence="5 6">
    <name type="scientific">Jannaschia helgolandensis</name>
    <dbReference type="NCBI Taxonomy" id="188906"/>
    <lineage>
        <taxon>Bacteria</taxon>
        <taxon>Pseudomonadati</taxon>
        <taxon>Pseudomonadota</taxon>
        <taxon>Alphaproteobacteria</taxon>
        <taxon>Rhodobacterales</taxon>
        <taxon>Roseobacteraceae</taxon>
        <taxon>Jannaschia</taxon>
    </lineage>
</organism>
<evidence type="ECO:0000256" key="3">
    <source>
        <dbReference type="ARBA" id="ARBA00023159"/>
    </source>
</evidence>
<keyword evidence="3" id="KW-0010">Activator</keyword>
<dbReference type="GO" id="GO:0005524">
    <property type="term" value="F:ATP binding"/>
    <property type="evidence" value="ECO:0007669"/>
    <property type="project" value="UniProtKB-KW"/>
</dbReference>